<dbReference type="SUPFAM" id="SSF52335">
    <property type="entry name" value="Methylglyoxal synthase-like"/>
    <property type="match status" value="1"/>
</dbReference>
<evidence type="ECO:0000256" key="1">
    <source>
        <dbReference type="ARBA" id="ARBA00001936"/>
    </source>
</evidence>
<keyword evidence="11" id="KW-0460">Magnesium</keyword>
<dbReference type="OrthoDB" id="9804197at2"/>
<dbReference type="KEGG" id="asip:AQUSIP_00360"/>
<evidence type="ECO:0000256" key="7">
    <source>
        <dbReference type="ARBA" id="ARBA00022723"/>
    </source>
</evidence>
<dbReference type="NCBIfam" id="TIGR01369">
    <property type="entry name" value="CPSaseII_lrg"/>
    <property type="match status" value="1"/>
</dbReference>
<dbReference type="Gene3D" id="1.10.1030.10">
    <property type="entry name" value="Carbamoyl-phosphate synthetase, large subunit oligomerisation domain"/>
    <property type="match status" value="1"/>
</dbReference>
<keyword evidence="6" id="KW-0028">Amino-acid biosynthesis</keyword>
<dbReference type="InterPro" id="IPR016185">
    <property type="entry name" value="PreATP-grasp_dom_sf"/>
</dbReference>
<dbReference type="PROSITE" id="PS00866">
    <property type="entry name" value="CPSASE_1"/>
    <property type="match status" value="1"/>
</dbReference>
<dbReference type="GO" id="GO:0006221">
    <property type="term" value="P:pyrimidine nucleotide biosynthetic process"/>
    <property type="evidence" value="ECO:0007669"/>
    <property type="project" value="UniProtKB-KW"/>
</dbReference>
<dbReference type="FunFam" id="1.10.1030.10:FF:000002">
    <property type="entry name" value="Carbamoyl-phosphate synthase large chain"/>
    <property type="match status" value="1"/>
</dbReference>
<proteinExistence type="inferred from homology"/>
<keyword evidence="9 15" id="KW-0547">Nucleotide-binding</keyword>
<evidence type="ECO:0000256" key="8">
    <source>
        <dbReference type="ARBA" id="ARBA00022737"/>
    </source>
</evidence>
<evidence type="ECO:0000259" key="16">
    <source>
        <dbReference type="PROSITE" id="PS50975"/>
    </source>
</evidence>
<evidence type="ECO:0000256" key="4">
    <source>
        <dbReference type="ARBA" id="ARBA00022571"/>
    </source>
</evidence>
<evidence type="ECO:0000313" key="19">
    <source>
        <dbReference type="Proteomes" id="UP000324194"/>
    </source>
</evidence>
<evidence type="ECO:0000256" key="12">
    <source>
        <dbReference type="ARBA" id="ARBA00022975"/>
    </source>
</evidence>
<keyword evidence="10 15" id="KW-0067">ATP-binding</keyword>
<gene>
    <name evidence="18" type="primary">carB</name>
    <name evidence="18" type="ORF">AQUSIP_00360</name>
</gene>
<dbReference type="InterPro" id="IPR036897">
    <property type="entry name" value="CarbamoylP_synth_lsu_oligo_sf"/>
</dbReference>
<evidence type="ECO:0000256" key="15">
    <source>
        <dbReference type="PROSITE-ProRule" id="PRU00409"/>
    </source>
</evidence>
<dbReference type="SUPFAM" id="SSF56059">
    <property type="entry name" value="Glutathione synthetase ATP-binding domain-like"/>
    <property type="match status" value="2"/>
</dbReference>
<evidence type="ECO:0000256" key="9">
    <source>
        <dbReference type="ARBA" id="ARBA00022741"/>
    </source>
</evidence>
<dbReference type="GO" id="GO:0005524">
    <property type="term" value="F:ATP binding"/>
    <property type="evidence" value="ECO:0007669"/>
    <property type="project" value="UniProtKB-UniRule"/>
</dbReference>
<dbReference type="PROSITE" id="PS50975">
    <property type="entry name" value="ATP_GRASP"/>
    <property type="match status" value="2"/>
</dbReference>
<organism evidence="18 19">
    <name type="scientific">Aquicella siphonis</name>
    <dbReference type="NCBI Taxonomy" id="254247"/>
    <lineage>
        <taxon>Bacteria</taxon>
        <taxon>Pseudomonadati</taxon>
        <taxon>Pseudomonadota</taxon>
        <taxon>Gammaproteobacteria</taxon>
        <taxon>Legionellales</taxon>
        <taxon>Coxiellaceae</taxon>
        <taxon>Aquicella</taxon>
    </lineage>
</organism>
<dbReference type="InterPro" id="IPR036914">
    <property type="entry name" value="MGS-like_dom_sf"/>
</dbReference>
<dbReference type="SUPFAM" id="SSF52440">
    <property type="entry name" value="PreATP-grasp domain"/>
    <property type="match status" value="2"/>
</dbReference>
<sequence length="1072" mass="118581">MRFSGKKVLLLGSGGLRIGQAGEFDYSGSQAIKALKEEGIKVILANPNIATVQTDAQMADTLYLQPLNTEVVTQIIQKEKPDAILLGFGGQTALNLGLALEKSGVLSQYGVAVLGTQVSSIRLTEDRDLFKQGLESIGIHSPRSICATTVEEALAAVEEIGYPIMMRAGFSLGGLGSGKITNKTDLVRRTKECFATVSQVLIEEYLLGWKEYEYEIVRDAGGNALTICNMENLDPMGIHTGESIVVAPAQTLSNNEHQRLRNMSIAIANHFNIIGECNIQFAVNPVNGDYRVIEMNARLSRSSALASKATGYPLAFVAAKLGLGYLLHEIRNSVTQKTCAFFEPALDYIVVKIPRWDTHKLKAAERTIGTEMKSVGEVMGIGRSFPESLQKAVGMLNIGASCISDYPHIIPDPKREIEFPTDRRLFALYQYFLSGGTVKEAQQLSNIDTWFLSHIHSIAEEEKRLVSEELSFSLLKSAKRMGFSDRAIGRLTGQPEEAVRARRIEANVVPYVKQIDTLAGEFAAQTNYLYLTYHACEHDIEPSPERPILVLGSGPYAIGSSVEFDWCAVNTSRSLRELGKKSILINSNPETVSTDYDESDRLYFEQLTLERVQDIADFEHAEGIIVSVGGQIANNLALPLAKRGYQLLGTSAQSIDKAEDREKFSALLNQLDIDQPSWATVASLTQARQFAEQIGYPVLIRPSYILSGSAMNVAYNEKSLEQFLKEASLVSSEHPVVISKFIQDAKELEMDGVADRGRVIIEAITEHVENAGIHSGDATLVIPPQRLYLETIRKTKKITREIVAALQITGPFNIQFIAKNNFIQVIELNLRASRSFPFVSKVTGYNFIAIATRAMLGRQIPLTYETLELDYVGVKAPQFSYHRLKGANPVANVEMASTGEVACLGENLYEAYLRAWLATEQTLPEKRILVSLADAHKAKLLPYLKQLDEQGWELYSTSGTHAYLSKNGVGSYFVYKSSEGNEPNIQTLIAQRKIELIINLPTSSALDTSSDGFVIRRMAVDHHIPLITNMQIAQIMLQCLIDFRGKPPESVLSWQEYIQRHVPHPYLAKESA</sequence>
<dbReference type="PRINTS" id="PR00098">
    <property type="entry name" value="CPSASE"/>
</dbReference>
<evidence type="ECO:0000256" key="13">
    <source>
        <dbReference type="ARBA" id="ARBA00023211"/>
    </source>
</evidence>
<dbReference type="NCBIfam" id="NF009455">
    <property type="entry name" value="PRK12815.1"/>
    <property type="match status" value="1"/>
</dbReference>
<dbReference type="AlphaFoldDB" id="A0A5E4PDC1"/>
<dbReference type="FunFam" id="3.30.470.20:FF:000051">
    <property type="entry name" value="Carbamoyl phosphate synthetase II"/>
    <property type="match status" value="1"/>
</dbReference>
<dbReference type="FunFam" id="3.40.50.20:FF:000001">
    <property type="entry name" value="Carbamoyl-phosphate synthase large chain"/>
    <property type="match status" value="1"/>
</dbReference>
<dbReference type="InterPro" id="IPR058047">
    <property type="entry name" value="CPSase_preATP-grasp"/>
</dbReference>
<keyword evidence="4" id="KW-0055">Arginine biosynthesis</keyword>
<evidence type="ECO:0000256" key="10">
    <source>
        <dbReference type="ARBA" id="ARBA00022840"/>
    </source>
</evidence>
<comment type="pathway">
    <text evidence="2">Amino-acid biosynthesis; L-arginine biosynthesis.</text>
</comment>
<dbReference type="FunFam" id="3.30.1490.20:FF:000001">
    <property type="entry name" value="Carbamoyl-phosphate synthase large chain"/>
    <property type="match status" value="1"/>
</dbReference>
<evidence type="ECO:0000256" key="2">
    <source>
        <dbReference type="ARBA" id="ARBA00004730"/>
    </source>
</evidence>
<dbReference type="GO" id="GO:0005737">
    <property type="term" value="C:cytoplasm"/>
    <property type="evidence" value="ECO:0007669"/>
    <property type="project" value="TreeGrafter"/>
</dbReference>
<feature type="domain" description="ATP-grasp" evidence="16">
    <location>
        <begin position="131"/>
        <end position="323"/>
    </location>
</feature>
<dbReference type="Gene3D" id="3.40.50.20">
    <property type="match status" value="2"/>
</dbReference>
<dbReference type="InterPro" id="IPR011607">
    <property type="entry name" value="MGS-like_dom"/>
</dbReference>
<dbReference type="Pfam" id="PF02786">
    <property type="entry name" value="CPSase_L_D2"/>
    <property type="match status" value="2"/>
</dbReference>
<dbReference type="Pfam" id="PF25596">
    <property type="entry name" value="CPSase_L_D1"/>
    <property type="match status" value="2"/>
</dbReference>
<dbReference type="Pfam" id="PF02787">
    <property type="entry name" value="CPSase_L_D3"/>
    <property type="match status" value="1"/>
</dbReference>
<dbReference type="Pfam" id="PF02142">
    <property type="entry name" value="MGS"/>
    <property type="match status" value="1"/>
</dbReference>
<dbReference type="PANTHER" id="PTHR11405:SF53">
    <property type="entry name" value="CARBAMOYL-PHOSPHATE SYNTHASE [AMMONIA], MITOCHONDRIAL"/>
    <property type="match status" value="1"/>
</dbReference>
<dbReference type="Gene3D" id="3.40.50.1380">
    <property type="entry name" value="Methylglyoxal synthase-like domain"/>
    <property type="match status" value="1"/>
</dbReference>
<protein>
    <submittedName>
        <fullName evidence="18">Carbamoyl-phosphate synthase large chain</fullName>
    </submittedName>
</protein>
<dbReference type="RefSeq" id="WP_148337473.1">
    <property type="nucleotide sequence ID" value="NZ_LR699119.1"/>
</dbReference>
<dbReference type="Gene3D" id="3.30.1490.20">
    <property type="entry name" value="ATP-grasp fold, A domain"/>
    <property type="match status" value="1"/>
</dbReference>
<dbReference type="GO" id="GO:0046872">
    <property type="term" value="F:metal ion binding"/>
    <property type="evidence" value="ECO:0007669"/>
    <property type="project" value="UniProtKB-KW"/>
</dbReference>
<dbReference type="InterPro" id="IPR005479">
    <property type="entry name" value="CPAse_ATP-bd"/>
</dbReference>
<dbReference type="InterPro" id="IPR005480">
    <property type="entry name" value="CPSase_lsu_oligo"/>
</dbReference>
<dbReference type="PROSITE" id="PS00867">
    <property type="entry name" value="CPSASE_2"/>
    <property type="match status" value="2"/>
</dbReference>
<evidence type="ECO:0000313" key="18">
    <source>
        <dbReference type="EMBL" id="VVC74764.1"/>
    </source>
</evidence>
<evidence type="ECO:0000256" key="3">
    <source>
        <dbReference type="ARBA" id="ARBA00009799"/>
    </source>
</evidence>
<dbReference type="GO" id="GO:0006541">
    <property type="term" value="P:glutamine metabolic process"/>
    <property type="evidence" value="ECO:0007669"/>
    <property type="project" value="TreeGrafter"/>
</dbReference>
<dbReference type="GO" id="GO:0004088">
    <property type="term" value="F:carbamoyl-phosphate synthase (glutamine-hydrolyzing) activity"/>
    <property type="evidence" value="ECO:0007669"/>
    <property type="project" value="TreeGrafter"/>
</dbReference>
<comment type="similarity">
    <text evidence="3">Belongs to the CarB family.</text>
</comment>
<dbReference type="FunFam" id="3.40.50.20:FF:000002">
    <property type="entry name" value="Carbamoyl-phosphate synthase large chain"/>
    <property type="match status" value="1"/>
</dbReference>
<dbReference type="Gene3D" id="3.30.470.20">
    <property type="entry name" value="ATP-grasp fold, B domain"/>
    <property type="match status" value="2"/>
</dbReference>
<keyword evidence="5" id="KW-0436">Ligase</keyword>
<keyword evidence="7" id="KW-0479">Metal-binding</keyword>
<evidence type="ECO:0000256" key="6">
    <source>
        <dbReference type="ARBA" id="ARBA00022605"/>
    </source>
</evidence>
<dbReference type="PROSITE" id="PS51855">
    <property type="entry name" value="MGS"/>
    <property type="match status" value="1"/>
</dbReference>
<comment type="cofactor">
    <cofactor evidence="1">
        <name>Mn(2+)</name>
        <dbReference type="ChEBI" id="CHEBI:29035"/>
    </cofactor>
</comment>
<dbReference type="SUPFAM" id="SSF48108">
    <property type="entry name" value="Carbamoyl phosphate synthetase, large subunit connection domain"/>
    <property type="match status" value="1"/>
</dbReference>
<keyword evidence="19" id="KW-1185">Reference proteome</keyword>
<dbReference type="EMBL" id="LR699119">
    <property type="protein sequence ID" value="VVC74764.1"/>
    <property type="molecule type" value="Genomic_DNA"/>
</dbReference>
<dbReference type="PANTHER" id="PTHR11405">
    <property type="entry name" value="CARBAMOYLTRANSFERASE FAMILY MEMBER"/>
    <property type="match status" value="1"/>
</dbReference>
<name>A0A5E4PDC1_9COXI</name>
<keyword evidence="12" id="KW-0665">Pyrimidine biosynthesis</keyword>
<evidence type="ECO:0000259" key="17">
    <source>
        <dbReference type="PROSITE" id="PS51855"/>
    </source>
</evidence>
<dbReference type="InterPro" id="IPR013815">
    <property type="entry name" value="ATP_grasp_subdomain_1"/>
</dbReference>
<dbReference type="GO" id="GO:0004087">
    <property type="term" value="F:carbamoyl-phosphate synthase (ammonia) activity"/>
    <property type="evidence" value="ECO:0007669"/>
    <property type="project" value="UniProtKB-EC"/>
</dbReference>
<evidence type="ECO:0000256" key="14">
    <source>
        <dbReference type="ARBA" id="ARBA00047359"/>
    </source>
</evidence>
<evidence type="ECO:0000256" key="11">
    <source>
        <dbReference type="ARBA" id="ARBA00022842"/>
    </source>
</evidence>
<dbReference type="FunFam" id="3.30.470.20:FF:000001">
    <property type="entry name" value="Carbamoyl-phosphate synthase large chain"/>
    <property type="match status" value="1"/>
</dbReference>
<dbReference type="NCBIfam" id="NF003671">
    <property type="entry name" value="PRK05294.1"/>
    <property type="match status" value="1"/>
</dbReference>
<comment type="catalytic activity">
    <reaction evidence="14">
        <text>hydrogencarbonate + NH4(+) + 2 ATP = carbamoyl phosphate + 2 ADP + phosphate + 2 H(+)</text>
        <dbReference type="Rhea" id="RHEA:18029"/>
        <dbReference type="ChEBI" id="CHEBI:15378"/>
        <dbReference type="ChEBI" id="CHEBI:17544"/>
        <dbReference type="ChEBI" id="CHEBI:28938"/>
        <dbReference type="ChEBI" id="CHEBI:30616"/>
        <dbReference type="ChEBI" id="CHEBI:43474"/>
        <dbReference type="ChEBI" id="CHEBI:58228"/>
        <dbReference type="ChEBI" id="CHEBI:456216"/>
        <dbReference type="EC" id="6.3.4.16"/>
    </reaction>
</comment>
<keyword evidence="13" id="KW-0464">Manganese</keyword>
<feature type="domain" description="ATP-grasp" evidence="16">
    <location>
        <begin position="665"/>
        <end position="856"/>
    </location>
</feature>
<dbReference type="Proteomes" id="UP000324194">
    <property type="component" value="Chromosome 1"/>
</dbReference>
<accession>A0A5E4PDC1</accession>
<reference evidence="18 19" key="1">
    <citation type="submission" date="2019-08" db="EMBL/GenBank/DDBJ databases">
        <authorList>
            <person name="Guy L."/>
        </authorList>
    </citation>
    <scope>NUCLEOTIDE SEQUENCE [LARGE SCALE GENOMIC DNA]</scope>
    <source>
        <strain evidence="18 19">SGT-108</strain>
    </source>
</reference>
<evidence type="ECO:0000256" key="5">
    <source>
        <dbReference type="ARBA" id="ARBA00022598"/>
    </source>
</evidence>
<feature type="domain" description="MGS-like" evidence="17">
    <location>
        <begin position="921"/>
        <end position="1072"/>
    </location>
</feature>
<dbReference type="SMART" id="SM00851">
    <property type="entry name" value="MGS"/>
    <property type="match status" value="1"/>
</dbReference>
<dbReference type="InterPro" id="IPR005483">
    <property type="entry name" value="CPSase_dom"/>
</dbReference>
<dbReference type="SMART" id="SM01096">
    <property type="entry name" value="CPSase_L_D3"/>
    <property type="match status" value="1"/>
</dbReference>
<keyword evidence="8" id="KW-0677">Repeat</keyword>
<dbReference type="GO" id="GO:0006526">
    <property type="term" value="P:L-arginine biosynthetic process"/>
    <property type="evidence" value="ECO:0007669"/>
    <property type="project" value="UniProtKB-KW"/>
</dbReference>
<dbReference type="InterPro" id="IPR011761">
    <property type="entry name" value="ATP-grasp"/>
</dbReference>
<dbReference type="InterPro" id="IPR006275">
    <property type="entry name" value="CPSase_lsu"/>
</dbReference>